<dbReference type="NCBIfam" id="TIGR03352">
    <property type="entry name" value="VI_chp_3"/>
    <property type="match status" value="1"/>
</dbReference>
<dbReference type="EMBL" id="MTHB01000063">
    <property type="protein sequence ID" value="OXC78456.1"/>
    <property type="molecule type" value="Genomic_DNA"/>
</dbReference>
<organism evidence="2 3">
    <name type="scientific">Caballeronia sordidicola</name>
    <name type="common">Burkholderia sordidicola</name>
    <dbReference type="NCBI Taxonomy" id="196367"/>
    <lineage>
        <taxon>Bacteria</taxon>
        <taxon>Pseudomonadati</taxon>
        <taxon>Pseudomonadota</taxon>
        <taxon>Betaproteobacteria</taxon>
        <taxon>Burkholderiales</taxon>
        <taxon>Burkholderiaceae</taxon>
        <taxon>Caballeronia</taxon>
    </lineage>
</organism>
<comment type="caution">
    <text evidence="2">The sequence shown here is derived from an EMBL/GenBank/DDBJ whole genome shotgun (WGS) entry which is preliminary data.</text>
</comment>
<dbReference type="PANTHER" id="PTHR37625:SF4">
    <property type="entry name" value="OUTER MEMBRANE LIPOPROTEIN"/>
    <property type="match status" value="1"/>
</dbReference>
<proteinExistence type="predicted"/>
<keyword evidence="1" id="KW-0732">Signal</keyword>
<sequence length="181" mass="19532">MCSPRWRSLLPIAAAGLLAACSATPATPSHSPASYDVRVDVSPGVNRDGLGRAAPVLVGVYELKNASRFDMASYVALQDDPKATLGDDLVAFTQFIVLPGETRRLERPRDAAAHAIGIVAGYREQHGRIWRRVIAIPTLPATQASNPWLPFWPAASPQRFALQVDLRDNGLAVSTLDPRTP</sequence>
<protein>
    <submittedName>
        <fullName evidence="2">Type VI secretion lipoprotein/VasD</fullName>
    </submittedName>
</protein>
<dbReference type="Proteomes" id="UP000214720">
    <property type="component" value="Unassembled WGS sequence"/>
</dbReference>
<dbReference type="InterPro" id="IPR038706">
    <property type="entry name" value="Type_VI_SciN-like_sf"/>
</dbReference>
<dbReference type="PANTHER" id="PTHR37625">
    <property type="entry name" value="OUTER MEMBRANE LIPOPROTEIN-RELATED"/>
    <property type="match status" value="1"/>
</dbReference>
<keyword evidence="2" id="KW-0449">Lipoprotein</keyword>
<dbReference type="AlphaFoldDB" id="A0A226X4T9"/>
<name>A0A226X4T9_CABSO</name>
<dbReference type="InterPro" id="IPR017734">
    <property type="entry name" value="T6SS_SciN"/>
</dbReference>
<dbReference type="RefSeq" id="WP_089160684.1">
    <property type="nucleotide sequence ID" value="NZ_MTHB01000063.1"/>
</dbReference>
<feature type="chain" id="PRO_5012850307" evidence="1">
    <location>
        <begin position="26"/>
        <end position="181"/>
    </location>
</feature>
<dbReference type="Gene3D" id="2.60.40.4150">
    <property type="entry name" value="Type VI secretion system, lipoprotein SciN"/>
    <property type="match status" value="1"/>
</dbReference>
<evidence type="ECO:0000313" key="3">
    <source>
        <dbReference type="Proteomes" id="UP000214720"/>
    </source>
</evidence>
<reference evidence="3" key="1">
    <citation type="submission" date="2017-01" db="EMBL/GenBank/DDBJ databases">
        <title>Genome Analysis of Deinococcus marmoris KOPRI26562.</title>
        <authorList>
            <person name="Kim J.H."/>
            <person name="Oh H.-M."/>
        </authorList>
    </citation>
    <scope>NUCLEOTIDE SEQUENCE [LARGE SCALE GENOMIC DNA]</scope>
    <source>
        <strain evidence="3">PAMC 26633</strain>
    </source>
</reference>
<dbReference type="OrthoDB" id="5471061at2"/>
<evidence type="ECO:0000256" key="1">
    <source>
        <dbReference type="SAM" id="SignalP"/>
    </source>
</evidence>
<evidence type="ECO:0000313" key="2">
    <source>
        <dbReference type="EMBL" id="OXC78456.1"/>
    </source>
</evidence>
<feature type="signal peptide" evidence="1">
    <location>
        <begin position="1"/>
        <end position="25"/>
    </location>
</feature>
<dbReference type="Pfam" id="PF12790">
    <property type="entry name" value="T6SS-SciN"/>
    <property type="match status" value="1"/>
</dbReference>
<accession>A0A226X4T9</accession>
<gene>
    <name evidence="2" type="ORF">BSU04_11960</name>
</gene>
<dbReference type="PROSITE" id="PS51257">
    <property type="entry name" value="PROKAR_LIPOPROTEIN"/>
    <property type="match status" value="1"/>
</dbReference>